<proteinExistence type="predicted"/>
<feature type="region of interest" description="Disordered" evidence="1">
    <location>
        <begin position="1"/>
        <end position="66"/>
    </location>
</feature>
<dbReference type="RefSeq" id="XP_013891598.1">
    <property type="nucleotide sequence ID" value="XM_014036144.1"/>
</dbReference>
<dbReference type="Proteomes" id="UP000054498">
    <property type="component" value="Unassembled WGS sequence"/>
</dbReference>
<gene>
    <name evidence="2" type="ORF">MNEG_15386</name>
</gene>
<dbReference type="GeneID" id="25733042"/>
<name>A0A0D2K8Z5_9CHLO</name>
<organism evidence="2 3">
    <name type="scientific">Monoraphidium neglectum</name>
    <dbReference type="NCBI Taxonomy" id="145388"/>
    <lineage>
        <taxon>Eukaryota</taxon>
        <taxon>Viridiplantae</taxon>
        <taxon>Chlorophyta</taxon>
        <taxon>core chlorophytes</taxon>
        <taxon>Chlorophyceae</taxon>
        <taxon>CS clade</taxon>
        <taxon>Sphaeropleales</taxon>
        <taxon>Selenastraceae</taxon>
        <taxon>Monoraphidium</taxon>
    </lineage>
</organism>
<evidence type="ECO:0000313" key="3">
    <source>
        <dbReference type="Proteomes" id="UP000054498"/>
    </source>
</evidence>
<evidence type="ECO:0000256" key="1">
    <source>
        <dbReference type="SAM" id="MobiDB-lite"/>
    </source>
</evidence>
<feature type="non-terminal residue" evidence="2">
    <location>
        <position position="66"/>
    </location>
</feature>
<dbReference type="EMBL" id="KK105496">
    <property type="protein sequence ID" value="KIY92578.1"/>
    <property type="molecule type" value="Genomic_DNA"/>
</dbReference>
<evidence type="ECO:0000313" key="2">
    <source>
        <dbReference type="EMBL" id="KIY92578.1"/>
    </source>
</evidence>
<keyword evidence="3" id="KW-1185">Reference proteome</keyword>
<sequence length="66" mass="6769">MEYGALGHAAPYSRCLGGQPGVQQRRRAARGARLQSLASPQRGPFASGRLRPAGRAAAASPALATP</sequence>
<protein>
    <submittedName>
        <fullName evidence="2">Uncharacterized protein</fullName>
    </submittedName>
</protein>
<reference evidence="2 3" key="1">
    <citation type="journal article" date="2013" name="BMC Genomics">
        <title>Reconstruction of the lipid metabolism for the microalga Monoraphidium neglectum from its genome sequence reveals characteristics suitable for biofuel production.</title>
        <authorList>
            <person name="Bogen C."/>
            <person name="Al-Dilaimi A."/>
            <person name="Albersmeier A."/>
            <person name="Wichmann J."/>
            <person name="Grundmann M."/>
            <person name="Rupp O."/>
            <person name="Lauersen K.J."/>
            <person name="Blifernez-Klassen O."/>
            <person name="Kalinowski J."/>
            <person name="Goesmann A."/>
            <person name="Mussgnug J.H."/>
            <person name="Kruse O."/>
        </authorList>
    </citation>
    <scope>NUCLEOTIDE SEQUENCE [LARGE SCALE GENOMIC DNA]</scope>
    <source>
        <strain evidence="2 3">SAG 48.87</strain>
    </source>
</reference>
<dbReference type="KEGG" id="mng:MNEG_15386"/>
<accession>A0A0D2K8Z5</accession>
<feature type="compositionally biased region" description="Low complexity" evidence="1">
    <location>
        <begin position="46"/>
        <end position="66"/>
    </location>
</feature>
<dbReference type="AlphaFoldDB" id="A0A0D2K8Z5"/>